<feature type="transmembrane region" description="Helical" evidence="1">
    <location>
        <begin position="98"/>
        <end position="119"/>
    </location>
</feature>
<gene>
    <name evidence="2" type="ORF">AALO_G00287670</name>
</gene>
<dbReference type="AlphaFoldDB" id="A0AAV6FJ99"/>
<protein>
    <submittedName>
        <fullName evidence="2">Uncharacterized protein</fullName>
    </submittedName>
</protein>
<feature type="transmembrane region" description="Helical" evidence="1">
    <location>
        <begin position="6"/>
        <end position="25"/>
    </location>
</feature>
<comment type="caution">
    <text evidence="2">The sequence shown here is derived from an EMBL/GenBank/DDBJ whole genome shotgun (WGS) entry which is preliminary data.</text>
</comment>
<evidence type="ECO:0000313" key="3">
    <source>
        <dbReference type="Proteomes" id="UP000823561"/>
    </source>
</evidence>
<dbReference type="EMBL" id="JADWDJ010000023">
    <property type="protein sequence ID" value="KAG5261726.1"/>
    <property type="molecule type" value="Genomic_DNA"/>
</dbReference>
<keyword evidence="1" id="KW-1133">Transmembrane helix</keyword>
<dbReference type="Proteomes" id="UP000823561">
    <property type="component" value="Chromosome 23"/>
</dbReference>
<proteinExistence type="predicted"/>
<sequence length="169" mass="18161">MTWSTIVALMSLAECIVMAVVNGCLKCFFIGKNIINVIFAGVIFILAIVLQSQLPPGDTSGFLNHGVVANLWIMGIGILVVASLGIHGAGKEKKWPLVSFLTASVIGVTILLMVAAHFIQMKVLMTRMRMSDDSPVFDAIIASAFAFLAFELTGIILAAVIIRQLVKKQ</sequence>
<accession>A0AAV6FJ99</accession>
<organism evidence="2 3">
    <name type="scientific">Alosa alosa</name>
    <name type="common">allis shad</name>
    <dbReference type="NCBI Taxonomy" id="278164"/>
    <lineage>
        <taxon>Eukaryota</taxon>
        <taxon>Metazoa</taxon>
        <taxon>Chordata</taxon>
        <taxon>Craniata</taxon>
        <taxon>Vertebrata</taxon>
        <taxon>Euteleostomi</taxon>
        <taxon>Actinopterygii</taxon>
        <taxon>Neopterygii</taxon>
        <taxon>Teleostei</taxon>
        <taxon>Clupei</taxon>
        <taxon>Clupeiformes</taxon>
        <taxon>Clupeoidei</taxon>
        <taxon>Clupeidae</taxon>
        <taxon>Alosa</taxon>
    </lineage>
</organism>
<keyword evidence="3" id="KW-1185">Reference proteome</keyword>
<keyword evidence="1" id="KW-0472">Membrane</keyword>
<reference evidence="2" key="1">
    <citation type="submission" date="2020-10" db="EMBL/GenBank/DDBJ databases">
        <title>Chromosome-scale genome assembly of the Allis shad, Alosa alosa.</title>
        <authorList>
            <person name="Margot Z."/>
            <person name="Christophe K."/>
            <person name="Cabau C."/>
            <person name="Louis A."/>
            <person name="Berthelot C."/>
            <person name="Parey E."/>
            <person name="Roest Crollius H."/>
            <person name="Montfort J."/>
            <person name="Robinson-Rechavi M."/>
            <person name="Bucao C."/>
            <person name="Bouchez O."/>
            <person name="Gislard M."/>
            <person name="Lluch J."/>
            <person name="Milhes M."/>
            <person name="Lampietro C."/>
            <person name="Lopez Roques C."/>
            <person name="Donnadieu C."/>
            <person name="Braasch I."/>
            <person name="Desvignes T."/>
            <person name="Postlethwait J."/>
            <person name="Bobe J."/>
            <person name="Guiguen Y."/>
        </authorList>
    </citation>
    <scope>NUCLEOTIDE SEQUENCE</scope>
    <source>
        <strain evidence="2">M-15738</strain>
        <tissue evidence="2">Blood</tissue>
    </source>
</reference>
<evidence type="ECO:0000256" key="1">
    <source>
        <dbReference type="SAM" id="Phobius"/>
    </source>
</evidence>
<keyword evidence="1" id="KW-0812">Transmembrane</keyword>
<feature type="transmembrane region" description="Helical" evidence="1">
    <location>
        <begin position="34"/>
        <end position="54"/>
    </location>
</feature>
<name>A0AAV6FJ99_9TELE</name>
<feature type="transmembrane region" description="Helical" evidence="1">
    <location>
        <begin position="66"/>
        <end position="86"/>
    </location>
</feature>
<feature type="transmembrane region" description="Helical" evidence="1">
    <location>
        <begin position="139"/>
        <end position="162"/>
    </location>
</feature>
<evidence type="ECO:0000313" key="2">
    <source>
        <dbReference type="EMBL" id="KAG5261726.1"/>
    </source>
</evidence>